<gene>
    <name evidence="1" type="ORF">F7725_009325</name>
</gene>
<sequence length="109" mass="11901">MRAVLHVVHGELHLRLLVDVGLLEEGDAAEEDGVTARASPIISLDSSKVLARYTDHGLWILEPCFRTPAMPVRVERATAGGLNTHPHTHGHTLPCEVPLFLRRSTAAPE</sequence>
<reference evidence="1 2" key="1">
    <citation type="submission" date="2020-03" db="EMBL/GenBank/DDBJ databases">
        <title>Dissostichus mawsoni Genome sequencing and assembly.</title>
        <authorList>
            <person name="Park H."/>
        </authorList>
    </citation>
    <scope>NUCLEOTIDE SEQUENCE [LARGE SCALE GENOMIC DNA]</scope>
    <source>
        <strain evidence="1">DM0001</strain>
        <tissue evidence="1">Muscle</tissue>
    </source>
</reference>
<organism evidence="1 2">
    <name type="scientific">Dissostichus mawsoni</name>
    <name type="common">Antarctic cod</name>
    <dbReference type="NCBI Taxonomy" id="36200"/>
    <lineage>
        <taxon>Eukaryota</taxon>
        <taxon>Metazoa</taxon>
        <taxon>Chordata</taxon>
        <taxon>Craniata</taxon>
        <taxon>Vertebrata</taxon>
        <taxon>Euteleostomi</taxon>
        <taxon>Actinopterygii</taxon>
        <taxon>Neopterygii</taxon>
        <taxon>Teleostei</taxon>
        <taxon>Neoteleostei</taxon>
        <taxon>Acanthomorphata</taxon>
        <taxon>Eupercaria</taxon>
        <taxon>Perciformes</taxon>
        <taxon>Notothenioidei</taxon>
        <taxon>Nototheniidae</taxon>
        <taxon>Dissostichus</taxon>
    </lineage>
</organism>
<dbReference type="EMBL" id="JAAKFY010000005">
    <property type="protein sequence ID" value="KAF3857466.1"/>
    <property type="molecule type" value="Genomic_DNA"/>
</dbReference>
<comment type="caution">
    <text evidence="1">The sequence shown here is derived from an EMBL/GenBank/DDBJ whole genome shotgun (WGS) entry which is preliminary data.</text>
</comment>
<feature type="non-terminal residue" evidence="1">
    <location>
        <position position="109"/>
    </location>
</feature>
<protein>
    <submittedName>
        <fullName evidence="1">Uncharacterized protein</fullName>
    </submittedName>
</protein>
<keyword evidence="2" id="KW-1185">Reference proteome</keyword>
<name>A0A7J5Z727_DISMA</name>
<proteinExistence type="predicted"/>
<accession>A0A7J5Z727</accession>
<dbReference type="AlphaFoldDB" id="A0A7J5Z727"/>
<dbReference type="Proteomes" id="UP000518266">
    <property type="component" value="Unassembled WGS sequence"/>
</dbReference>
<evidence type="ECO:0000313" key="2">
    <source>
        <dbReference type="Proteomes" id="UP000518266"/>
    </source>
</evidence>
<evidence type="ECO:0000313" key="1">
    <source>
        <dbReference type="EMBL" id="KAF3857466.1"/>
    </source>
</evidence>